<protein>
    <submittedName>
        <fullName evidence="2">Uncharacterized protein</fullName>
    </submittedName>
</protein>
<feature type="transmembrane region" description="Helical" evidence="1">
    <location>
        <begin position="45"/>
        <end position="66"/>
    </location>
</feature>
<proteinExistence type="predicted"/>
<name>A0A0E9WIU5_ANGAN</name>
<reference evidence="2" key="1">
    <citation type="submission" date="2014-11" db="EMBL/GenBank/DDBJ databases">
        <authorList>
            <person name="Amaro Gonzalez C."/>
        </authorList>
    </citation>
    <scope>NUCLEOTIDE SEQUENCE</scope>
</reference>
<keyword evidence="1" id="KW-1133">Transmembrane helix</keyword>
<feature type="transmembrane region" description="Helical" evidence="1">
    <location>
        <begin position="20"/>
        <end position="39"/>
    </location>
</feature>
<evidence type="ECO:0000313" key="2">
    <source>
        <dbReference type="EMBL" id="JAH89403.1"/>
    </source>
</evidence>
<dbReference type="EMBL" id="GBXM01019174">
    <property type="protein sequence ID" value="JAH89403.1"/>
    <property type="molecule type" value="Transcribed_RNA"/>
</dbReference>
<keyword evidence="1" id="KW-0472">Membrane</keyword>
<reference evidence="2" key="2">
    <citation type="journal article" date="2015" name="Fish Shellfish Immunol.">
        <title>Early steps in the European eel (Anguilla anguilla)-Vibrio vulnificus interaction in the gills: Role of the RtxA13 toxin.</title>
        <authorList>
            <person name="Callol A."/>
            <person name="Pajuelo D."/>
            <person name="Ebbesson L."/>
            <person name="Teles M."/>
            <person name="MacKenzie S."/>
            <person name="Amaro C."/>
        </authorList>
    </citation>
    <scope>NUCLEOTIDE SEQUENCE</scope>
</reference>
<organism evidence="2">
    <name type="scientific">Anguilla anguilla</name>
    <name type="common">European freshwater eel</name>
    <name type="synonym">Muraena anguilla</name>
    <dbReference type="NCBI Taxonomy" id="7936"/>
    <lineage>
        <taxon>Eukaryota</taxon>
        <taxon>Metazoa</taxon>
        <taxon>Chordata</taxon>
        <taxon>Craniata</taxon>
        <taxon>Vertebrata</taxon>
        <taxon>Euteleostomi</taxon>
        <taxon>Actinopterygii</taxon>
        <taxon>Neopterygii</taxon>
        <taxon>Teleostei</taxon>
        <taxon>Anguilliformes</taxon>
        <taxon>Anguillidae</taxon>
        <taxon>Anguilla</taxon>
    </lineage>
</organism>
<evidence type="ECO:0000256" key="1">
    <source>
        <dbReference type="SAM" id="Phobius"/>
    </source>
</evidence>
<accession>A0A0E9WIU5</accession>
<dbReference type="AlphaFoldDB" id="A0A0E9WIU5"/>
<keyword evidence="1" id="KW-0812">Transmembrane</keyword>
<sequence>MTPKLKLHAVRAGRKGILAWGGYQWDPLHLGMFWVWFVFRFYGFYVWAFCFIVSFFSIEYFLNYYLYKTHPNQTRFGCLL</sequence>